<sequence>MNAEPVPEQKSGRPRIGEDPAPTGDTSTALAATLRGAMHIAFLVLPVVGAVRAITADGVPAPLAILCAVVLAVIYLLGSQRALRRGDAGRADTTDLLLPSAPWVLALTAAWMATTFVSPSFVWIAFTLFFLVLFALGPVGGPLALALVTLWAIVSPVLGRDEALLGVGEILGPLIGAVFSLVAHAVYRRLLRETDRSRVLVTQLRAAQAELADSERRKGVAEERQRLASDIHDSLAQGLNSIVMLSRSAGAAHPSAAEEFSRIERTARENLADARGLVRDLADRAPRTTLEQALREVIARVEALGGPTRWELRVDGTPIELAPEQVETLHRAAQSLVANVQRHAEAQRCVLTLAWWPDRVSLDVVDDGRGFDPSAVGWAAGGAATGDAARTAPAARSADALAAGPAVGAPAPARAEGGDGLRLLRARMDRAGGTVTIDSTPGEGTAVGLSLPLRDQEARP</sequence>
<dbReference type="PANTHER" id="PTHR24421">
    <property type="entry name" value="NITRATE/NITRITE SENSOR PROTEIN NARX-RELATED"/>
    <property type="match status" value="1"/>
</dbReference>
<dbReference type="InterPro" id="IPR004358">
    <property type="entry name" value="Sig_transdc_His_kin-like_C"/>
</dbReference>
<keyword evidence="17" id="KW-0472">Membrane</keyword>
<dbReference type="GeneID" id="78120767"/>
<evidence type="ECO:0000256" key="15">
    <source>
        <dbReference type="ARBA" id="ARBA00030800"/>
    </source>
</evidence>
<dbReference type="GO" id="GO:0005737">
    <property type="term" value="C:cytoplasm"/>
    <property type="evidence" value="ECO:0007669"/>
    <property type="project" value="UniProtKB-SubCell"/>
</dbReference>
<keyword evidence="11" id="KW-0408">Iron</keyword>
<comment type="function">
    <text evidence="14">Member of the two-component regulatory system NreB/NreC involved in the control of dissimilatory nitrate/nitrite reduction in response to oxygen. NreB functions as a direct oxygen sensor histidine kinase which is autophosphorylated, in the absence of oxygen, probably at the conserved histidine residue, and transfers its phosphate group probably to a conserved aspartate residue of NreC. NreB/NreC activates the expression of the nitrate (narGHJI) and nitrite (nir) reductase operons, as well as the putative nitrate transporter gene narT.</text>
</comment>
<evidence type="ECO:0000256" key="7">
    <source>
        <dbReference type="ARBA" id="ARBA00022490"/>
    </source>
</evidence>
<evidence type="ECO:0000256" key="13">
    <source>
        <dbReference type="ARBA" id="ARBA00023014"/>
    </source>
</evidence>
<comment type="caution">
    <text evidence="19">The sequence shown here is derived from an EMBL/GenBank/DDBJ whole genome shotgun (WGS) entry which is preliminary data.</text>
</comment>
<name>A0A426SMA7_9MICO</name>
<feature type="region of interest" description="Disordered" evidence="16">
    <location>
        <begin position="1"/>
        <end position="24"/>
    </location>
</feature>
<keyword evidence="9" id="KW-0479">Metal-binding</keyword>
<evidence type="ECO:0000313" key="20">
    <source>
        <dbReference type="Proteomes" id="UP000274327"/>
    </source>
</evidence>
<dbReference type="GO" id="GO:0046983">
    <property type="term" value="F:protein dimerization activity"/>
    <property type="evidence" value="ECO:0007669"/>
    <property type="project" value="InterPro"/>
</dbReference>
<comment type="catalytic activity">
    <reaction evidence="1">
        <text>ATP + protein L-histidine = ADP + protein N-phospho-L-histidine.</text>
        <dbReference type="EC" id="2.7.13.3"/>
    </reaction>
</comment>
<feature type="transmembrane region" description="Helical" evidence="17">
    <location>
        <begin position="103"/>
        <end position="132"/>
    </location>
</feature>
<evidence type="ECO:0000256" key="9">
    <source>
        <dbReference type="ARBA" id="ARBA00022723"/>
    </source>
</evidence>
<dbReference type="GO" id="GO:0000155">
    <property type="term" value="F:phosphorelay sensor kinase activity"/>
    <property type="evidence" value="ECO:0007669"/>
    <property type="project" value="InterPro"/>
</dbReference>
<feature type="transmembrane region" description="Helical" evidence="17">
    <location>
        <begin position="63"/>
        <end position="83"/>
    </location>
</feature>
<evidence type="ECO:0000256" key="8">
    <source>
        <dbReference type="ARBA" id="ARBA00022679"/>
    </source>
</evidence>
<dbReference type="InterPro" id="IPR003594">
    <property type="entry name" value="HATPase_dom"/>
</dbReference>
<dbReference type="Pfam" id="PF07730">
    <property type="entry name" value="HisKA_3"/>
    <property type="match status" value="1"/>
</dbReference>
<dbReference type="Pfam" id="PF02518">
    <property type="entry name" value="HATPase_c"/>
    <property type="match status" value="1"/>
</dbReference>
<dbReference type="AlphaFoldDB" id="A0A426SMA7"/>
<keyword evidence="20" id="KW-1185">Reference proteome</keyword>
<protein>
    <recommendedName>
        <fullName evidence="5">Oxygen sensor histidine kinase NreB</fullName>
        <ecNumber evidence="4">2.7.13.3</ecNumber>
    </recommendedName>
    <alternativeName>
        <fullName evidence="15">Nitrogen regulation protein B</fullName>
    </alternativeName>
</protein>
<dbReference type="Proteomes" id="UP000274327">
    <property type="component" value="Unassembled WGS sequence"/>
</dbReference>
<evidence type="ECO:0000256" key="14">
    <source>
        <dbReference type="ARBA" id="ARBA00024827"/>
    </source>
</evidence>
<dbReference type="PROSITE" id="PS50109">
    <property type="entry name" value="HIS_KIN"/>
    <property type="match status" value="1"/>
</dbReference>
<dbReference type="PRINTS" id="PR00344">
    <property type="entry name" value="BCTRLSENSOR"/>
</dbReference>
<dbReference type="PIRSF" id="PIRSF037434">
    <property type="entry name" value="STHK_ChrS"/>
    <property type="match status" value="1"/>
</dbReference>
<evidence type="ECO:0000256" key="6">
    <source>
        <dbReference type="ARBA" id="ARBA00022485"/>
    </source>
</evidence>
<evidence type="ECO:0000256" key="1">
    <source>
        <dbReference type="ARBA" id="ARBA00000085"/>
    </source>
</evidence>
<keyword evidence="13" id="KW-0411">Iron-sulfur</keyword>
<evidence type="ECO:0000256" key="16">
    <source>
        <dbReference type="SAM" id="MobiDB-lite"/>
    </source>
</evidence>
<dbReference type="EMBL" id="QOCI01000003">
    <property type="protein sequence ID" value="RRR19364.1"/>
    <property type="molecule type" value="Genomic_DNA"/>
</dbReference>
<feature type="domain" description="Histidine kinase" evidence="18">
    <location>
        <begin position="230"/>
        <end position="455"/>
    </location>
</feature>
<evidence type="ECO:0000256" key="5">
    <source>
        <dbReference type="ARBA" id="ARBA00017322"/>
    </source>
</evidence>
<keyword evidence="12" id="KW-0902">Two-component regulatory system</keyword>
<dbReference type="InterPro" id="IPR050482">
    <property type="entry name" value="Sensor_HK_TwoCompSys"/>
</dbReference>
<dbReference type="Gene3D" id="1.20.5.1930">
    <property type="match status" value="1"/>
</dbReference>
<dbReference type="InterPro" id="IPR017205">
    <property type="entry name" value="Sig_transdc_His_kinase_ChrS"/>
</dbReference>
<dbReference type="Gene3D" id="3.30.565.10">
    <property type="entry name" value="Histidine kinase-like ATPase, C-terminal domain"/>
    <property type="match status" value="1"/>
</dbReference>
<dbReference type="InterPro" id="IPR036890">
    <property type="entry name" value="HATPase_C_sf"/>
</dbReference>
<proteinExistence type="predicted"/>
<feature type="transmembrane region" description="Helical" evidence="17">
    <location>
        <begin position="29"/>
        <end position="51"/>
    </location>
</feature>
<dbReference type="CDD" id="cd16917">
    <property type="entry name" value="HATPase_UhpB-NarQ-NarX-like"/>
    <property type="match status" value="1"/>
</dbReference>
<evidence type="ECO:0000256" key="17">
    <source>
        <dbReference type="SAM" id="Phobius"/>
    </source>
</evidence>
<evidence type="ECO:0000256" key="10">
    <source>
        <dbReference type="ARBA" id="ARBA00022777"/>
    </source>
</evidence>
<evidence type="ECO:0000256" key="2">
    <source>
        <dbReference type="ARBA" id="ARBA00001966"/>
    </source>
</evidence>
<feature type="transmembrane region" description="Helical" evidence="17">
    <location>
        <begin position="170"/>
        <end position="187"/>
    </location>
</feature>
<evidence type="ECO:0000256" key="3">
    <source>
        <dbReference type="ARBA" id="ARBA00004496"/>
    </source>
</evidence>
<keyword evidence="8" id="KW-0808">Transferase</keyword>
<evidence type="ECO:0000256" key="11">
    <source>
        <dbReference type="ARBA" id="ARBA00023004"/>
    </source>
</evidence>
<dbReference type="RefSeq" id="WP_126986051.1">
    <property type="nucleotide sequence ID" value="NZ_ML133853.1"/>
</dbReference>
<feature type="region of interest" description="Disordered" evidence="16">
    <location>
        <begin position="433"/>
        <end position="460"/>
    </location>
</feature>
<evidence type="ECO:0000313" key="19">
    <source>
        <dbReference type="EMBL" id="RRR19364.1"/>
    </source>
</evidence>
<gene>
    <name evidence="19" type="ORF">DS079_06995</name>
</gene>
<keyword evidence="7" id="KW-0963">Cytoplasm</keyword>
<keyword evidence="17" id="KW-1133">Transmembrane helix</keyword>
<evidence type="ECO:0000256" key="4">
    <source>
        <dbReference type="ARBA" id="ARBA00012438"/>
    </source>
</evidence>
<keyword evidence="17" id="KW-0812">Transmembrane</keyword>
<comment type="cofactor">
    <cofactor evidence="2">
        <name>[4Fe-4S] cluster</name>
        <dbReference type="ChEBI" id="CHEBI:49883"/>
    </cofactor>
</comment>
<dbReference type="InterPro" id="IPR005467">
    <property type="entry name" value="His_kinase_dom"/>
</dbReference>
<feature type="transmembrane region" description="Helical" evidence="17">
    <location>
        <begin position="139"/>
        <end position="158"/>
    </location>
</feature>
<dbReference type="EC" id="2.7.13.3" evidence="4"/>
<dbReference type="SUPFAM" id="SSF55874">
    <property type="entry name" value="ATPase domain of HSP90 chaperone/DNA topoisomerase II/histidine kinase"/>
    <property type="match status" value="1"/>
</dbReference>
<organism evidence="19 20">
    <name type="scientific">Brachybacterium paraconglomeratum</name>
    <dbReference type="NCBI Taxonomy" id="173362"/>
    <lineage>
        <taxon>Bacteria</taxon>
        <taxon>Bacillati</taxon>
        <taxon>Actinomycetota</taxon>
        <taxon>Actinomycetes</taxon>
        <taxon>Micrococcales</taxon>
        <taxon>Dermabacteraceae</taxon>
        <taxon>Brachybacterium</taxon>
    </lineage>
</organism>
<comment type="subcellular location">
    <subcellularLocation>
        <location evidence="3">Cytoplasm</location>
    </subcellularLocation>
</comment>
<dbReference type="InterPro" id="IPR011712">
    <property type="entry name" value="Sig_transdc_His_kin_sub3_dim/P"/>
</dbReference>
<keyword evidence="10 19" id="KW-0418">Kinase</keyword>
<evidence type="ECO:0000256" key="12">
    <source>
        <dbReference type="ARBA" id="ARBA00023012"/>
    </source>
</evidence>
<dbReference type="GO" id="GO:0046872">
    <property type="term" value="F:metal ion binding"/>
    <property type="evidence" value="ECO:0007669"/>
    <property type="project" value="UniProtKB-KW"/>
</dbReference>
<dbReference type="GO" id="GO:0016020">
    <property type="term" value="C:membrane"/>
    <property type="evidence" value="ECO:0007669"/>
    <property type="project" value="InterPro"/>
</dbReference>
<reference evidence="19 20" key="1">
    <citation type="submission" date="2018-07" db="EMBL/GenBank/DDBJ databases">
        <title>Brachybacteriurn paraconglorneratum KCTC 9916.</title>
        <authorList>
            <person name="Li Y."/>
        </authorList>
    </citation>
    <scope>NUCLEOTIDE SEQUENCE [LARGE SCALE GENOMIC DNA]</scope>
    <source>
        <strain evidence="19 20">KCTC 9916</strain>
    </source>
</reference>
<keyword evidence="6" id="KW-0004">4Fe-4S</keyword>
<dbReference type="GO" id="GO:0051539">
    <property type="term" value="F:4 iron, 4 sulfur cluster binding"/>
    <property type="evidence" value="ECO:0007669"/>
    <property type="project" value="UniProtKB-KW"/>
</dbReference>
<accession>A0A426SMA7</accession>
<evidence type="ECO:0000259" key="18">
    <source>
        <dbReference type="PROSITE" id="PS50109"/>
    </source>
</evidence>